<feature type="transmembrane region" description="Helical" evidence="6">
    <location>
        <begin position="608"/>
        <end position="630"/>
    </location>
</feature>
<evidence type="ECO:0008006" key="8">
    <source>
        <dbReference type="Google" id="ProtNLM"/>
    </source>
</evidence>
<dbReference type="Pfam" id="PF03169">
    <property type="entry name" value="OPT"/>
    <property type="match status" value="1"/>
</dbReference>
<sequence>MEEHKPYVPDITPYKDITLKAVIMGAIFGVIFGSANAYLGLRVGLTISTAIPLAVISVAVFKALSPILGKSTILDCNIAQTTGSASSSLASGLIFTIPALFLWGFNPSLFKIGTLALLGGILGVLFMIPLRRALIVKEHATLPYPEGTAAAQVLISADEGGAKAKNVFLGLAVGAFFKALVEIFKLWPERIYLKVPVLKKALLGMEPTPALLGVGFILGPRIAGIMVAGGLLSWIGIIPLISYFGENLSMPLFPETNLPIAQMSAEEIWKNYIKFIGAGAVAVGGIIAVVKAMPTMFSALKVGIKDFSLSRQNAQFQKKRTDNDLPITVLGFGVLIVIIIIILAPQILGISTTFLVRLIASVCIVIFAFCFVTVSSRIVGMIGVSSNPTSGMTIVTLLGTSLLFLALGWTDILGMATALTVGTVVCVAASIAGDISQDLKAGYIIGATPKRQQSAELIGVLASAFAIAGAIWLLGEAFSFGSTALPAPQATLMKTVVEGVLGGNLPWGLVLIGGAFAIVAELLGVPSLPFAVGIYLPLSTMTPVFVGGAVRHFIEKRAGNNEKLKATRKEKGVLLSSGFIAGEGILMVFVAIYAYFAKATPKGIGLVWPGNVGDFVALAAFIALVTYLVVKSYKK</sequence>
<accession>A0A0F9R2Z3</accession>
<keyword evidence="4 6" id="KW-1133">Transmembrane helix</keyword>
<feature type="transmembrane region" description="Helical" evidence="6">
    <location>
        <begin position="21"/>
        <end position="39"/>
    </location>
</feature>
<dbReference type="InterPro" id="IPR004813">
    <property type="entry name" value="OPT"/>
</dbReference>
<dbReference type="GO" id="GO:0035673">
    <property type="term" value="F:oligopeptide transmembrane transporter activity"/>
    <property type="evidence" value="ECO:0007669"/>
    <property type="project" value="InterPro"/>
</dbReference>
<feature type="transmembrane region" description="Helical" evidence="6">
    <location>
        <begin position="109"/>
        <end position="128"/>
    </location>
</feature>
<feature type="transmembrane region" description="Helical" evidence="6">
    <location>
        <begin position="415"/>
        <end position="436"/>
    </location>
</feature>
<dbReference type="EMBL" id="LAZR01004095">
    <property type="protein sequence ID" value="KKN11838.1"/>
    <property type="molecule type" value="Genomic_DNA"/>
</dbReference>
<evidence type="ECO:0000256" key="1">
    <source>
        <dbReference type="ARBA" id="ARBA00004141"/>
    </source>
</evidence>
<evidence type="ECO:0000256" key="2">
    <source>
        <dbReference type="ARBA" id="ARBA00022448"/>
    </source>
</evidence>
<keyword evidence="5 6" id="KW-0472">Membrane</keyword>
<evidence type="ECO:0000313" key="7">
    <source>
        <dbReference type="EMBL" id="KKN11838.1"/>
    </source>
</evidence>
<feature type="transmembrane region" description="Helical" evidence="6">
    <location>
        <begin position="573"/>
        <end position="596"/>
    </location>
</feature>
<feature type="transmembrane region" description="Helical" evidence="6">
    <location>
        <begin position="222"/>
        <end position="244"/>
    </location>
</feature>
<dbReference type="NCBIfam" id="TIGR00733">
    <property type="entry name" value="OPT family oligopeptide transporter"/>
    <property type="match status" value="1"/>
</dbReference>
<dbReference type="NCBIfam" id="TIGR00728">
    <property type="entry name" value="OPT_sfam"/>
    <property type="match status" value="1"/>
</dbReference>
<feature type="transmembrane region" description="Helical" evidence="6">
    <location>
        <begin position="272"/>
        <end position="290"/>
    </location>
</feature>
<keyword evidence="2" id="KW-0813">Transport</keyword>
<evidence type="ECO:0000256" key="4">
    <source>
        <dbReference type="ARBA" id="ARBA00022989"/>
    </source>
</evidence>
<feature type="transmembrane region" description="Helical" evidence="6">
    <location>
        <begin position="45"/>
        <end position="64"/>
    </location>
</feature>
<feature type="transmembrane region" description="Helical" evidence="6">
    <location>
        <begin position="325"/>
        <end position="348"/>
    </location>
</feature>
<name>A0A0F9R2Z3_9ZZZZ</name>
<organism evidence="7">
    <name type="scientific">marine sediment metagenome</name>
    <dbReference type="NCBI Taxonomy" id="412755"/>
    <lineage>
        <taxon>unclassified sequences</taxon>
        <taxon>metagenomes</taxon>
        <taxon>ecological metagenomes</taxon>
    </lineage>
</organism>
<evidence type="ECO:0000256" key="5">
    <source>
        <dbReference type="ARBA" id="ARBA00023136"/>
    </source>
</evidence>
<dbReference type="AlphaFoldDB" id="A0A0F9R2Z3"/>
<dbReference type="InterPro" id="IPR045035">
    <property type="entry name" value="YSL-like"/>
</dbReference>
<dbReference type="InterPro" id="IPR004814">
    <property type="entry name" value="Oligopep_transpt"/>
</dbReference>
<feature type="transmembrane region" description="Helical" evidence="6">
    <location>
        <begin position="507"/>
        <end position="536"/>
    </location>
</feature>
<feature type="transmembrane region" description="Helical" evidence="6">
    <location>
        <begin position="354"/>
        <end position="379"/>
    </location>
</feature>
<comment type="subcellular location">
    <subcellularLocation>
        <location evidence="1">Membrane</location>
        <topology evidence="1">Multi-pass membrane protein</topology>
    </subcellularLocation>
</comment>
<dbReference type="PANTHER" id="PTHR31645">
    <property type="entry name" value="OLIGOPEPTIDE TRANSPORTER YGL114W-RELATED"/>
    <property type="match status" value="1"/>
</dbReference>
<dbReference type="GO" id="GO:0016020">
    <property type="term" value="C:membrane"/>
    <property type="evidence" value="ECO:0007669"/>
    <property type="project" value="UniProtKB-SubCell"/>
</dbReference>
<gene>
    <name evidence="7" type="ORF">LCGC14_1022460</name>
</gene>
<feature type="transmembrane region" description="Helical" evidence="6">
    <location>
        <begin position="85"/>
        <end position="103"/>
    </location>
</feature>
<feature type="transmembrane region" description="Helical" evidence="6">
    <location>
        <begin position="457"/>
        <end position="475"/>
    </location>
</feature>
<dbReference type="PANTHER" id="PTHR31645:SF0">
    <property type="entry name" value="OLIGOPEPTIDE TRANSPORTER YGL114W-RELATED"/>
    <property type="match status" value="1"/>
</dbReference>
<comment type="caution">
    <text evidence="7">The sequence shown here is derived from an EMBL/GenBank/DDBJ whole genome shotgun (WGS) entry which is preliminary data.</text>
</comment>
<protein>
    <recommendedName>
        <fullName evidence="8">OPT family oligopeptide transporter</fullName>
    </recommendedName>
</protein>
<evidence type="ECO:0000256" key="6">
    <source>
        <dbReference type="SAM" id="Phobius"/>
    </source>
</evidence>
<keyword evidence="3 6" id="KW-0812">Transmembrane</keyword>
<reference evidence="7" key="1">
    <citation type="journal article" date="2015" name="Nature">
        <title>Complex archaea that bridge the gap between prokaryotes and eukaryotes.</title>
        <authorList>
            <person name="Spang A."/>
            <person name="Saw J.H."/>
            <person name="Jorgensen S.L."/>
            <person name="Zaremba-Niedzwiedzka K."/>
            <person name="Martijn J."/>
            <person name="Lind A.E."/>
            <person name="van Eijk R."/>
            <person name="Schleper C."/>
            <person name="Guy L."/>
            <person name="Ettema T.J."/>
        </authorList>
    </citation>
    <scope>NUCLEOTIDE SEQUENCE</scope>
</reference>
<feature type="transmembrane region" description="Helical" evidence="6">
    <location>
        <begin position="391"/>
        <end position="409"/>
    </location>
</feature>
<evidence type="ECO:0000256" key="3">
    <source>
        <dbReference type="ARBA" id="ARBA00022692"/>
    </source>
</evidence>
<proteinExistence type="predicted"/>